<proteinExistence type="predicted"/>
<sequence length="257" mass="30256">MEDFGQEEVLLLAMLYRRRKRRRIRRRRMWVRSIFVQRSQQGEFHRLLQEMRLSDPKSHFIYLRMSKGTFDKLLTKVEPFLAGSRHYSSDSQRLEITPAERLAITIRYLATGNSQVSLAFSFRVAKSTVCKILQQTCKAIWEALQPEYVKAPTNEEEWMGISQQFYHIWNFPNCIGAIDGKHIVIQAPSNSGSTYFNYKATKINKFEFEVLIAAVLMETLCDYCLVLVLDIEKHVKKHRKLSCLERVMLVRRSKAKR</sequence>
<dbReference type="PANTHER" id="PTHR22930:SF269">
    <property type="entry name" value="NUCLEASE HARBI1-LIKE PROTEIN"/>
    <property type="match status" value="1"/>
</dbReference>
<dbReference type="PANTHER" id="PTHR22930">
    <property type="match status" value="1"/>
</dbReference>
<reference evidence="1" key="2">
    <citation type="submission" date="2024-06" db="UniProtKB">
        <authorList>
            <consortium name="EnsemblMetazoa"/>
        </authorList>
    </citation>
    <scope>IDENTIFICATION</scope>
</reference>
<evidence type="ECO:0000313" key="1">
    <source>
        <dbReference type="EnsemblMetazoa" id="XP_011406289.2"/>
    </source>
</evidence>
<reference evidence="2" key="1">
    <citation type="journal article" date="2010" name="Nature">
        <title>The Amphimedon queenslandica genome and the evolution of animal complexity.</title>
        <authorList>
            <person name="Srivastava M."/>
            <person name="Simakov O."/>
            <person name="Chapman J."/>
            <person name="Fahey B."/>
            <person name="Gauthier M.E."/>
            <person name="Mitros T."/>
            <person name="Richards G.S."/>
            <person name="Conaco C."/>
            <person name="Dacre M."/>
            <person name="Hellsten U."/>
            <person name="Larroux C."/>
            <person name="Putnam N.H."/>
            <person name="Stanke M."/>
            <person name="Adamska M."/>
            <person name="Darling A."/>
            <person name="Degnan S.M."/>
            <person name="Oakley T.H."/>
            <person name="Plachetzki D.C."/>
            <person name="Zhai Y."/>
            <person name="Adamski M."/>
            <person name="Calcino A."/>
            <person name="Cummins S.F."/>
            <person name="Goodstein D.M."/>
            <person name="Harris C."/>
            <person name="Jackson D.J."/>
            <person name="Leys S.P."/>
            <person name="Shu S."/>
            <person name="Woodcroft B.J."/>
            <person name="Vervoort M."/>
            <person name="Kosik K.S."/>
            <person name="Manning G."/>
            <person name="Degnan B.M."/>
            <person name="Rokhsar D.S."/>
        </authorList>
    </citation>
    <scope>NUCLEOTIDE SEQUENCE [LARGE SCALE GENOMIC DNA]</scope>
</reference>
<dbReference type="Proteomes" id="UP000007879">
    <property type="component" value="Unassembled WGS sequence"/>
</dbReference>
<organism evidence="1 2">
    <name type="scientific">Amphimedon queenslandica</name>
    <name type="common">Sponge</name>
    <dbReference type="NCBI Taxonomy" id="400682"/>
    <lineage>
        <taxon>Eukaryota</taxon>
        <taxon>Metazoa</taxon>
        <taxon>Porifera</taxon>
        <taxon>Demospongiae</taxon>
        <taxon>Heteroscleromorpha</taxon>
        <taxon>Haplosclerida</taxon>
        <taxon>Niphatidae</taxon>
        <taxon>Amphimedon</taxon>
    </lineage>
</organism>
<accession>A0AAN0IQ14</accession>
<dbReference type="InterPro" id="IPR045249">
    <property type="entry name" value="HARBI1-like"/>
</dbReference>
<evidence type="ECO:0008006" key="3">
    <source>
        <dbReference type="Google" id="ProtNLM"/>
    </source>
</evidence>
<evidence type="ECO:0000313" key="2">
    <source>
        <dbReference type="Proteomes" id="UP000007879"/>
    </source>
</evidence>
<dbReference type="EnsemblMetazoa" id="XM_011407987.2">
    <property type="protein sequence ID" value="XP_011406289.2"/>
    <property type="gene ID" value="LOC105314061"/>
</dbReference>
<dbReference type="KEGG" id="aqu:105314061"/>
<dbReference type="GeneID" id="105314061"/>
<dbReference type="RefSeq" id="XP_011406289.2">
    <property type="nucleotide sequence ID" value="XM_011407987.2"/>
</dbReference>
<name>A0AAN0IQ14_AMPQE</name>
<keyword evidence="2" id="KW-1185">Reference proteome</keyword>
<dbReference type="AlphaFoldDB" id="A0AAN0IQ14"/>
<protein>
    <recommendedName>
        <fullName evidence="3">DDE Tnp4 domain-containing protein</fullName>
    </recommendedName>
</protein>